<dbReference type="RefSeq" id="WP_183614117.1">
    <property type="nucleotide sequence ID" value="NZ_JACICY010000007.1"/>
</dbReference>
<dbReference type="AlphaFoldDB" id="A0A7W5ZYN8"/>
<reference evidence="2 3" key="1">
    <citation type="submission" date="2020-08" db="EMBL/GenBank/DDBJ databases">
        <title>Genomic Encyclopedia of Type Strains, Phase IV (KMG-IV): sequencing the most valuable type-strain genomes for metagenomic binning, comparative biology and taxonomic classification.</title>
        <authorList>
            <person name="Goeker M."/>
        </authorList>
    </citation>
    <scope>NUCLEOTIDE SEQUENCE [LARGE SCALE GENOMIC DNA]</scope>
    <source>
        <strain evidence="2 3">DSM 14552</strain>
    </source>
</reference>
<evidence type="ECO:0000313" key="2">
    <source>
        <dbReference type="EMBL" id="MBB3861609.1"/>
    </source>
</evidence>
<protein>
    <submittedName>
        <fullName evidence="2">Low temperature requirement protein LtrA</fullName>
    </submittedName>
</protein>
<name>A0A7W5ZYN8_9SPHN</name>
<feature type="transmembrane region" description="Helical" evidence="1">
    <location>
        <begin position="221"/>
        <end position="241"/>
    </location>
</feature>
<dbReference type="EMBL" id="JACICY010000007">
    <property type="protein sequence ID" value="MBB3861609.1"/>
    <property type="molecule type" value="Genomic_DNA"/>
</dbReference>
<feature type="transmembrane region" description="Helical" evidence="1">
    <location>
        <begin position="327"/>
        <end position="344"/>
    </location>
</feature>
<feature type="transmembrane region" description="Helical" evidence="1">
    <location>
        <begin position="87"/>
        <end position="107"/>
    </location>
</feature>
<organism evidence="2 3">
    <name type="scientific">Novosphingobium hassiacum</name>
    <dbReference type="NCBI Taxonomy" id="173676"/>
    <lineage>
        <taxon>Bacteria</taxon>
        <taxon>Pseudomonadati</taxon>
        <taxon>Pseudomonadota</taxon>
        <taxon>Alphaproteobacteria</taxon>
        <taxon>Sphingomonadales</taxon>
        <taxon>Sphingomonadaceae</taxon>
        <taxon>Novosphingobium</taxon>
    </lineage>
</organism>
<evidence type="ECO:0000256" key="1">
    <source>
        <dbReference type="SAM" id="Phobius"/>
    </source>
</evidence>
<dbReference type="PANTHER" id="PTHR36840:SF1">
    <property type="entry name" value="BLL5714 PROTEIN"/>
    <property type="match status" value="1"/>
</dbReference>
<dbReference type="PANTHER" id="PTHR36840">
    <property type="entry name" value="BLL5714 PROTEIN"/>
    <property type="match status" value="1"/>
</dbReference>
<dbReference type="Proteomes" id="UP000562395">
    <property type="component" value="Unassembled WGS sequence"/>
</dbReference>
<feature type="transmembrane region" description="Helical" evidence="1">
    <location>
        <begin position="380"/>
        <end position="399"/>
    </location>
</feature>
<feature type="transmembrane region" description="Helical" evidence="1">
    <location>
        <begin position="247"/>
        <end position="268"/>
    </location>
</feature>
<sequence>MPESKPDGPVGSPESLLRNHDGGHAPVSYLELFFDLVYVFATTQVSHFLLMHPGWAGLAEGVVLFLAVWWAWMYTTWVANWADPERVPVRFVLLMVMLASMIMAVALPKAFGHGKNDLGLIFAASYCGLQIFRTAFMVWAMGRDDRAGGINMARILSWFVLSALFWGAGAFAHDTAWRIGLWLTALTIEYTGPSVGYRVPGLGKSDPSEWRISGGHMAERCALFVIIALGEGIIVTGASFAQSEQDASRVLAFLFAFLGSVLMWWIYFDRGAARGADHIEHHAEPGRVARNAYTYLHMPIVAGIVITAVADAILLERPEGAAPARLVLFQCIGLLVYVLGIGTFKRFSSKRGNFPVSHGAGVAMLLVLGGVTLIRPPSALAFVGLSVAILAIVVVWEWGSFHGGWRERLERLSARSA</sequence>
<accession>A0A7W5ZYN8</accession>
<keyword evidence="1" id="KW-1133">Transmembrane helix</keyword>
<feature type="transmembrane region" description="Helical" evidence="1">
    <location>
        <begin position="119"/>
        <end position="140"/>
    </location>
</feature>
<feature type="transmembrane region" description="Helical" evidence="1">
    <location>
        <begin position="356"/>
        <end position="374"/>
    </location>
</feature>
<dbReference type="InterPro" id="IPR010640">
    <property type="entry name" value="Low_temperature_requirement_A"/>
</dbReference>
<comment type="caution">
    <text evidence="2">The sequence shown here is derived from an EMBL/GenBank/DDBJ whole genome shotgun (WGS) entry which is preliminary data.</text>
</comment>
<dbReference type="Pfam" id="PF06772">
    <property type="entry name" value="LtrA"/>
    <property type="match status" value="1"/>
</dbReference>
<keyword evidence="1" id="KW-0472">Membrane</keyword>
<feature type="transmembrane region" description="Helical" evidence="1">
    <location>
        <begin position="55"/>
        <end position="75"/>
    </location>
</feature>
<proteinExistence type="predicted"/>
<evidence type="ECO:0000313" key="3">
    <source>
        <dbReference type="Proteomes" id="UP000562395"/>
    </source>
</evidence>
<gene>
    <name evidence="2" type="ORF">GGQ88_002897</name>
</gene>
<keyword evidence="1" id="KW-0812">Transmembrane</keyword>
<feature type="transmembrane region" description="Helical" evidence="1">
    <location>
        <begin position="152"/>
        <end position="173"/>
    </location>
</feature>
<keyword evidence="3" id="KW-1185">Reference proteome</keyword>
<feature type="transmembrane region" description="Helical" evidence="1">
    <location>
        <begin position="295"/>
        <end position="315"/>
    </location>
</feature>